<name>A0A316HCD8_9SPHI</name>
<proteinExistence type="predicted"/>
<feature type="domain" description="NodB homology" evidence="1">
    <location>
        <begin position="17"/>
        <end position="102"/>
    </location>
</feature>
<evidence type="ECO:0000259" key="1">
    <source>
        <dbReference type="PROSITE" id="PS51677"/>
    </source>
</evidence>
<dbReference type="PANTHER" id="PTHR47561:SF1">
    <property type="entry name" value="POLYSACCHARIDE DEACETYLASE FAMILY PROTEIN (AFU_ORTHOLOGUE AFUA_6G05030)"/>
    <property type="match status" value="1"/>
</dbReference>
<dbReference type="PROSITE" id="PS51677">
    <property type="entry name" value="NODB"/>
    <property type="match status" value="1"/>
</dbReference>
<dbReference type="EMBL" id="QGHA01000004">
    <property type="protein sequence ID" value="PWK77943.1"/>
    <property type="molecule type" value="Genomic_DNA"/>
</dbReference>
<organism evidence="2 3">
    <name type="scientific">Mucilaginibacter oryzae</name>
    <dbReference type="NCBI Taxonomy" id="468058"/>
    <lineage>
        <taxon>Bacteria</taxon>
        <taxon>Pseudomonadati</taxon>
        <taxon>Bacteroidota</taxon>
        <taxon>Sphingobacteriia</taxon>
        <taxon>Sphingobacteriales</taxon>
        <taxon>Sphingobacteriaceae</taxon>
        <taxon>Mucilaginibacter</taxon>
    </lineage>
</organism>
<keyword evidence="3" id="KW-1185">Reference proteome</keyword>
<dbReference type="PANTHER" id="PTHR47561">
    <property type="entry name" value="POLYSACCHARIDE DEACETYLASE FAMILY PROTEIN (AFU_ORTHOLOGUE AFUA_6G05030)"/>
    <property type="match status" value="1"/>
</dbReference>
<gene>
    <name evidence="2" type="ORF">LX99_02828</name>
</gene>
<sequence>MILLGFDVEEFDLPTEYGKSIPFDEQLEISTRGTRTILELLKQKKVKATFFCTANYAVNRPDVIRQIVADGHEIASHGYYHSEFIPEHLLQSKQVLEELSGTPVTGFRMARMMPVDEAEIEKAGYEYNSSLNPTWLPGRYNNLKKPRSWFYDQNVLQLPASVSSWLRFPLFWLSFHNLPLFLLKRMSNGAYRKDGYLNLYFHPWEFTDLHNHERFGIPGYIARNSGEPLTARLAGFIDWAQAKGYPFARTADFCDTIKNKHREAIVMPLWAAK</sequence>
<dbReference type="SUPFAM" id="SSF88713">
    <property type="entry name" value="Glycoside hydrolase/deacetylase"/>
    <property type="match status" value="1"/>
</dbReference>
<dbReference type="Pfam" id="PF01522">
    <property type="entry name" value="Polysacc_deac_1"/>
    <property type="match status" value="1"/>
</dbReference>
<accession>A0A316HCD8</accession>
<dbReference type="GO" id="GO:0005975">
    <property type="term" value="P:carbohydrate metabolic process"/>
    <property type="evidence" value="ECO:0007669"/>
    <property type="project" value="InterPro"/>
</dbReference>
<dbReference type="Gene3D" id="3.20.20.370">
    <property type="entry name" value="Glycoside hydrolase/deacetylase"/>
    <property type="match status" value="1"/>
</dbReference>
<dbReference type="InterPro" id="IPR045235">
    <property type="entry name" value="PuuE_HpPgdA-like"/>
</dbReference>
<dbReference type="RefSeq" id="WP_109608429.1">
    <property type="nucleotide sequence ID" value="NZ_QGHA01000004.1"/>
</dbReference>
<evidence type="ECO:0000313" key="2">
    <source>
        <dbReference type="EMBL" id="PWK77943.1"/>
    </source>
</evidence>
<dbReference type="CDD" id="cd10941">
    <property type="entry name" value="CE4_PuuE_HpPgdA_like_2"/>
    <property type="match status" value="1"/>
</dbReference>
<dbReference type="InterPro" id="IPR002509">
    <property type="entry name" value="NODB_dom"/>
</dbReference>
<comment type="caution">
    <text evidence="2">The sequence shown here is derived from an EMBL/GenBank/DDBJ whole genome shotgun (WGS) entry which is preliminary data.</text>
</comment>
<dbReference type="InterPro" id="IPR011330">
    <property type="entry name" value="Glyco_hydro/deAcase_b/a-brl"/>
</dbReference>
<evidence type="ECO:0000313" key="3">
    <source>
        <dbReference type="Proteomes" id="UP000245678"/>
    </source>
</evidence>
<dbReference type="Proteomes" id="UP000245678">
    <property type="component" value="Unassembled WGS sequence"/>
</dbReference>
<reference evidence="2 3" key="1">
    <citation type="submission" date="2018-05" db="EMBL/GenBank/DDBJ databases">
        <title>Genomic Encyclopedia of Archaeal and Bacterial Type Strains, Phase II (KMG-II): from individual species to whole genera.</title>
        <authorList>
            <person name="Goeker M."/>
        </authorList>
    </citation>
    <scope>NUCLEOTIDE SEQUENCE [LARGE SCALE GENOMIC DNA]</scope>
    <source>
        <strain evidence="2 3">DSM 19975</strain>
    </source>
</reference>
<dbReference type="GO" id="GO:0016810">
    <property type="term" value="F:hydrolase activity, acting on carbon-nitrogen (but not peptide) bonds"/>
    <property type="evidence" value="ECO:0007669"/>
    <property type="project" value="InterPro"/>
</dbReference>
<dbReference type="AlphaFoldDB" id="A0A316HCD8"/>
<protein>
    <submittedName>
        <fullName evidence="2">Polysaccharide deacetylase</fullName>
    </submittedName>
</protein>